<reference evidence="2" key="1">
    <citation type="journal article" date="2017" name="Nat. Ecol. Evol.">
        <title>Genome expansion and lineage-specific genetic innovations in the forest pathogenic fungi Armillaria.</title>
        <authorList>
            <person name="Sipos G."/>
            <person name="Prasanna A.N."/>
            <person name="Walter M.C."/>
            <person name="O'Connor E."/>
            <person name="Balint B."/>
            <person name="Krizsan K."/>
            <person name="Kiss B."/>
            <person name="Hess J."/>
            <person name="Varga T."/>
            <person name="Slot J."/>
            <person name="Riley R."/>
            <person name="Boka B."/>
            <person name="Rigling D."/>
            <person name="Barry K."/>
            <person name="Lee J."/>
            <person name="Mihaltcheva S."/>
            <person name="LaButti K."/>
            <person name="Lipzen A."/>
            <person name="Waldron R."/>
            <person name="Moloney N.M."/>
            <person name="Sperisen C."/>
            <person name="Kredics L."/>
            <person name="Vagvoelgyi C."/>
            <person name="Patrignani A."/>
            <person name="Fitzpatrick D."/>
            <person name="Nagy I."/>
            <person name="Doyle S."/>
            <person name="Anderson J.B."/>
            <person name="Grigoriev I.V."/>
            <person name="Gueldener U."/>
            <person name="Muensterkoetter M."/>
            <person name="Nagy L.G."/>
        </authorList>
    </citation>
    <scope>NUCLEOTIDE SEQUENCE [LARGE SCALE GENOMIC DNA]</scope>
    <source>
        <strain evidence="2">Ar21-2</strain>
    </source>
</reference>
<name>A0A2H3CR31_ARMGA</name>
<sequence>MGQTGRSDGWQKYVGSAGSVGVQLTGWKCVGNDRRTCRPKINFSNVLFLCCFGDYKSIPKSDLTITNSASLASMSVGSVNKF</sequence>
<gene>
    <name evidence="1" type="ORF">ARMGADRAFT_558305</name>
</gene>
<dbReference type="Proteomes" id="UP000217790">
    <property type="component" value="Unassembled WGS sequence"/>
</dbReference>
<protein>
    <submittedName>
        <fullName evidence="1">Uncharacterized protein</fullName>
    </submittedName>
</protein>
<evidence type="ECO:0000313" key="1">
    <source>
        <dbReference type="EMBL" id="PBK85519.1"/>
    </source>
</evidence>
<organism evidence="1 2">
    <name type="scientific">Armillaria gallica</name>
    <name type="common">Bulbous honey fungus</name>
    <name type="synonym">Armillaria bulbosa</name>
    <dbReference type="NCBI Taxonomy" id="47427"/>
    <lineage>
        <taxon>Eukaryota</taxon>
        <taxon>Fungi</taxon>
        <taxon>Dikarya</taxon>
        <taxon>Basidiomycota</taxon>
        <taxon>Agaricomycotina</taxon>
        <taxon>Agaricomycetes</taxon>
        <taxon>Agaricomycetidae</taxon>
        <taxon>Agaricales</taxon>
        <taxon>Marasmiineae</taxon>
        <taxon>Physalacriaceae</taxon>
        <taxon>Armillaria</taxon>
    </lineage>
</organism>
<dbReference type="AlphaFoldDB" id="A0A2H3CR31"/>
<keyword evidence="2" id="KW-1185">Reference proteome</keyword>
<accession>A0A2H3CR31</accession>
<evidence type="ECO:0000313" key="2">
    <source>
        <dbReference type="Proteomes" id="UP000217790"/>
    </source>
</evidence>
<proteinExistence type="predicted"/>
<dbReference type="InParanoid" id="A0A2H3CR31"/>
<dbReference type="EMBL" id="KZ293690">
    <property type="protein sequence ID" value="PBK85519.1"/>
    <property type="molecule type" value="Genomic_DNA"/>
</dbReference>